<dbReference type="HOGENOM" id="CLU_2143784_0_0_4"/>
<evidence type="ECO:0000256" key="2">
    <source>
        <dbReference type="SAM" id="SignalP"/>
    </source>
</evidence>
<protein>
    <submittedName>
        <fullName evidence="3">Uncharacterized protein</fullName>
    </submittedName>
</protein>
<reference evidence="4" key="1">
    <citation type="submission" date="2006-01" db="EMBL/GenBank/DDBJ databases">
        <title>Genome of the cyst-dividing bacterium Ramlibacter tataouinensis.</title>
        <authorList>
            <person name="Barakat M."/>
            <person name="Ortet P."/>
            <person name="De Luca G."/>
            <person name="Jourlin-Castelli C."/>
            <person name="Ansaldi M."/>
            <person name="Py B."/>
            <person name="Fichant G."/>
            <person name="Coutinho P."/>
            <person name="Voulhoux R."/>
            <person name="Bastien O."/>
            <person name="Roy S."/>
            <person name="Marechal E."/>
            <person name="Henrissat B."/>
            <person name="Quentin Y."/>
            <person name="Noirot P."/>
            <person name="Filloux A."/>
            <person name="Mejean V."/>
            <person name="DuBow M."/>
            <person name="Barras F."/>
            <person name="Heulin T."/>
        </authorList>
    </citation>
    <scope>NUCLEOTIDE SEQUENCE [LARGE SCALE GENOMIC DNA]</scope>
    <source>
        <strain evidence="4">ATCC BAA-407 / DSM 14655 / LMG 21543 / TTB310</strain>
    </source>
</reference>
<evidence type="ECO:0000313" key="4">
    <source>
        <dbReference type="Proteomes" id="UP000008385"/>
    </source>
</evidence>
<dbReference type="AlphaFoldDB" id="F5XYH3"/>
<dbReference type="RefSeq" id="WP_013901381.1">
    <property type="nucleotide sequence ID" value="NC_015677.1"/>
</dbReference>
<dbReference type="EMBL" id="CP000245">
    <property type="protein sequence ID" value="AEG93149.1"/>
    <property type="molecule type" value="Genomic_DNA"/>
</dbReference>
<feature type="signal peptide" evidence="2">
    <location>
        <begin position="1"/>
        <end position="21"/>
    </location>
</feature>
<proteinExistence type="predicted"/>
<dbReference type="STRING" id="365046.Rta_20560"/>
<name>F5XYH3_RAMTT</name>
<accession>F5XYH3</accession>
<reference evidence="3 4" key="2">
    <citation type="journal article" date="2011" name="PLoS ONE">
        <title>The Cyst-Dividing Bacterium Ramlibacter tataouinensis TTB310 Genome Reveals a Well-Stocked Toolbox for Adaptation to a Desert Environment.</title>
        <authorList>
            <person name="De Luca G."/>
            <person name="Barakat M."/>
            <person name="Ortet P."/>
            <person name="Fochesato S."/>
            <person name="Jourlin-Castelli C."/>
            <person name="Ansaldi M."/>
            <person name="Py B."/>
            <person name="Fichant G."/>
            <person name="Coutinho P.M."/>
            <person name="Voulhoux R."/>
            <person name="Bastien O."/>
            <person name="Marechal E."/>
            <person name="Henrissat B."/>
            <person name="Quentin Y."/>
            <person name="Noirot P."/>
            <person name="Filloux A."/>
            <person name="Mejean V."/>
            <person name="Dubow M.S."/>
            <person name="Barras F."/>
            <person name="Barbe V."/>
            <person name="Weissenbach J."/>
            <person name="Mihalcescu I."/>
            <person name="Vermeglio A."/>
            <person name="Achouak W."/>
            <person name="Heulin T."/>
        </authorList>
    </citation>
    <scope>NUCLEOTIDE SEQUENCE [LARGE SCALE GENOMIC DNA]</scope>
    <source>
        <strain evidence="4">ATCC BAA-407 / DSM 14655 / LMG 21543 / TTB310</strain>
    </source>
</reference>
<feature type="compositionally biased region" description="Low complexity" evidence="1">
    <location>
        <begin position="36"/>
        <end position="54"/>
    </location>
</feature>
<gene>
    <name evidence="3" type="ordered locus">Rta_20560</name>
</gene>
<feature type="region of interest" description="Disordered" evidence="1">
    <location>
        <begin position="20"/>
        <end position="54"/>
    </location>
</feature>
<organism evidence="3 4">
    <name type="scientific">Ramlibacter tataouinensis (strain ATCC BAA-407 / DSM 14655 / LMG 21543 / TTB310)</name>
    <dbReference type="NCBI Taxonomy" id="365046"/>
    <lineage>
        <taxon>Bacteria</taxon>
        <taxon>Pseudomonadati</taxon>
        <taxon>Pseudomonadota</taxon>
        <taxon>Betaproteobacteria</taxon>
        <taxon>Burkholderiales</taxon>
        <taxon>Comamonadaceae</taxon>
        <taxon>Ramlibacter</taxon>
    </lineage>
</organism>
<evidence type="ECO:0000313" key="3">
    <source>
        <dbReference type="EMBL" id="AEG93149.1"/>
    </source>
</evidence>
<keyword evidence="2" id="KW-0732">Signal</keyword>
<keyword evidence="4" id="KW-1185">Reference proteome</keyword>
<dbReference type="KEGG" id="rta:Rta_20560"/>
<evidence type="ECO:0000256" key="1">
    <source>
        <dbReference type="SAM" id="MobiDB-lite"/>
    </source>
</evidence>
<dbReference type="Proteomes" id="UP000008385">
    <property type="component" value="Chromosome"/>
</dbReference>
<sequence length="112" mass="11525">MLHVRLSLIAVCMLLLPSAKAQPGAPPSQDGRDAVRGAAVSGAPPASLALPRAAGGDRQEQACAARWAAYRQSQACYAQFQTVYGLRGGAAQACGEPLLDPSPDCGLPTLPR</sequence>
<feature type="chain" id="PRO_5003334799" evidence="2">
    <location>
        <begin position="22"/>
        <end position="112"/>
    </location>
</feature>